<proteinExistence type="predicted"/>
<reference evidence="1 2" key="1">
    <citation type="submission" date="2020-08" db="EMBL/GenBank/DDBJ databases">
        <title>Genomic Encyclopedia of Archaeal and Bacterial Type Strains, Phase II (KMG-II): from individual species to whole genera.</title>
        <authorList>
            <person name="Goeker M."/>
        </authorList>
    </citation>
    <scope>NUCLEOTIDE SEQUENCE [LARGE SCALE GENOMIC DNA]</scope>
    <source>
        <strain evidence="1 2">DSM 23288</strain>
    </source>
</reference>
<keyword evidence="2" id="KW-1185">Reference proteome</keyword>
<name>A0A840I8N0_9ACTN</name>
<sequence>MADRTLCLTWGQVARGREARSLEVFNDAVGYYATLQDEGRIERFDVVLLGPGGGIDGMMLLHGSHDQLDAVKEDERFQRITIDAQLVVDELRVLDGWVNEGVARPMALFLEAASHVPQHAQV</sequence>
<comment type="caution">
    <text evidence="1">The sequence shown here is derived from an EMBL/GenBank/DDBJ whole genome shotgun (WGS) entry which is preliminary data.</text>
</comment>
<dbReference type="AlphaFoldDB" id="A0A840I8N0"/>
<dbReference type="EMBL" id="JACHNU010000001">
    <property type="protein sequence ID" value="MBB4661226.1"/>
    <property type="molecule type" value="Genomic_DNA"/>
</dbReference>
<organism evidence="1 2">
    <name type="scientific">Conexibacter arvalis</name>
    <dbReference type="NCBI Taxonomy" id="912552"/>
    <lineage>
        <taxon>Bacteria</taxon>
        <taxon>Bacillati</taxon>
        <taxon>Actinomycetota</taxon>
        <taxon>Thermoleophilia</taxon>
        <taxon>Solirubrobacterales</taxon>
        <taxon>Conexibacteraceae</taxon>
        <taxon>Conexibacter</taxon>
    </lineage>
</organism>
<dbReference type="RefSeq" id="WP_183339219.1">
    <property type="nucleotide sequence ID" value="NZ_JACHNU010000001.1"/>
</dbReference>
<dbReference type="Proteomes" id="UP000585272">
    <property type="component" value="Unassembled WGS sequence"/>
</dbReference>
<evidence type="ECO:0000313" key="2">
    <source>
        <dbReference type="Proteomes" id="UP000585272"/>
    </source>
</evidence>
<protein>
    <submittedName>
        <fullName evidence="1">Uncharacterized protein</fullName>
    </submittedName>
</protein>
<accession>A0A840I8N0</accession>
<gene>
    <name evidence="1" type="ORF">BDZ31_000799</name>
</gene>
<evidence type="ECO:0000313" key="1">
    <source>
        <dbReference type="EMBL" id="MBB4661226.1"/>
    </source>
</evidence>